<feature type="coiled-coil region" evidence="7">
    <location>
        <begin position="223"/>
        <end position="264"/>
    </location>
</feature>
<dbReference type="GO" id="GO:0000976">
    <property type="term" value="F:transcription cis-regulatory region binding"/>
    <property type="evidence" value="ECO:0007669"/>
    <property type="project" value="InterPro"/>
</dbReference>
<dbReference type="STRING" id="857566.A0A1E3PKQ7"/>
<evidence type="ECO:0000256" key="1">
    <source>
        <dbReference type="ARBA" id="ARBA00004123"/>
    </source>
</evidence>
<evidence type="ECO:0000313" key="11">
    <source>
        <dbReference type="Proteomes" id="UP000095009"/>
    </source>
</evidence>
<dbReference type="OrthoDB" id="4940293at2759"/>
<dbReference type="PANTHER" id="PTHR40621">
    <property type="entry name" value="TRANSCRIPTION FACTOR KAPC-RELATED"/>
    <property type="match status" value="1"/>
</dbReference>
<name>A0A1E3PKQ7_9ASCO</name>
<protein>
    <recommendedName>
        <fullName evidence="9">BZIP domain-containing protein</fullName>
    </recommendedName>
</protein>
<dbReference type="InterPro" id="IPR050936">
    <property type="entry name" value="AP-1-like"/>
</dbReference>
<dbReference type="PROSITE" id="PS00036">
    <property type="entry name" value="BZIP_BASIC"/>
    <property type="match status" value="1"/>
</dbReference>
<dbReference type="PANTHER" id="PTHR40621:SF8">
    <property type="entry name" value="AP-1-LIKE TRANSCRIPTION FACTOR YAP3"/>
    <property type="match status" value="1"/>
</dbReference>
<gene>
    <name evidence="10" type="ORF">NADFUDRAFT_46553</name>
</gene>
<keyword evidence="3" id="KW-0805">Transcription regulation</keyword>
<proteinExistence type="predicted"/>
<dbReference type="Gene3D" id="1.20.5.170">
    <property type="match status" value="1"/>
</dbReference>
<feature type="compositionally biased region" description="Polar residues" evidence="8">
    <location>
        <begin position="300"/>
        <end position="311"/>
    </location>
</feature>
<dbReference type="InterPro" id="IPR004826">
    <property type="entry name" value="bZIP_Maf"/>
</dbReference>
<evidence type="ECO:0000256" key="8">
    <source>
        <dbReference type="SAM" id="MobiDB-lite"/>
    </source>
</evidence>
<keyword evidence="7" id="KW-0175">Coiled coil</keyword>
<dbReference type="AlphaFoldDB" id="A0A1E3PKQ7"/>
<sequence length="417" mass="46778">MNHNILYDNTPLMNGNPSPGSTLDIGVNQAYVQLQLQQQQQQPQDSSLNQHSGIKNNVEEEEGLGLIDALNIPPRTLTNGLPNPDPFPQSKSTTISSNMYSDNINDNSNQINLGYASDFYQPHDTNTTDALFEAVRVNGNHNGEVYDMMKQDGGMNDMYFEYDKPLFDPAMMVISPESQGHAETSEPTSIYGHDQETGPLEEKEVDIINRRKAQNRAAQKAFRDRRIQKVRELQDQLMKSQAEKDKLAAENEQLKREHTLVLTENKVLLANVGSNSTMLSGSNNNKQVSDTSSYSSSGSIQANHNSYPTQQPNKVIFPVNDFYARLVHGTPHEIKEEEDLRKNPPSSIIYQSKMEKNETMLGPAAVWDKIVNHPDGDMIDFDYVESLLKGQERCEGFGPVYPLSKVENAIQMALENN</sequence>
<organism evidence="10 11">
    <name type="scientific">Nadsonia fulvescens var. elongata DSM 6958</name>
    <dbReference type="NCBI Taxonomy" id="857566"/>
    <lineage>
        <taxon>Eukaryota</taxon>
        <taxon>Fungi</taxon>
        <taxon>Dikarya</taxon>
        <taxon>Ascomycota</taxon>
        <taxon>Saccharomycotina</taxon>
        <taxon>Dipodascomycetes</taxon>
        <taxon>Dipodascales</taxon>
        <taxon>Dipodascales incertae sedis</taxon>
        <taxon>Nadsonia</taxon>
    </lineage>
</organism>
<keyword evidence="6" id="KW-0539">Nucleus</keyword>
<dbReference type="Gene3D" id="1.10.238.100">
    <property type="entry name" value="YAP1 redox domain. Chain B"/>
    <property type="match status" value="1"/>
</dbReference>
<evidence type="ECO:0000256" key="3">
    <source>
        <dbReference type="ARBA" id="ARBA00023015"/>
    </source>
</evidence>
<dbReference type="GO" id="GO:0001228">
    <property type="term" value="F:DNA-binding transcription activator activity, RNA polymerase II-specific"/>
    <property type="evidence" value="ECO:0007669"/>
    <property type="project" value="TreeGrafter"/>
</dbReference>
<accession>A0A1E3PKQ7</accession>
<evidence type="ECO:0000259" key="9">
    <source>
        <dbReference type="PROSITE" id="PS50217"/>
    </source>
</evidence>
<feature type="region of interest" description="Disordered" evidence="8">
    <location>
        <begin position="274"/>
        <end position="311"/>
    </location>
</feature>
<dbReference type="SUPFAM" id="SSF57959">
    <property type="entry name" value="Leucine zipper domain"/>
    <property type="match status" value="1"/>
</dbReference>
<comment type="subcellular location">
    <subcellularLocation>
        <location evidence="2">Cytoplasm</location>
    </subcellularLocation>
    <subcellularLocation>
        <location evidence="1">Nucleus</location>
    </subcellularLocation>
</comment>
<dbReference type="SUPFAM" id="SSF111430">
    <property type="entry name" value="YAP1 redox domain"/>
    <property type="match status" value="1"/>
</dbReference>
<evidence type="ECO:0000256" key="5">
    <source>
        <dbReference type="ARBA" id="ARBA00023163"/>
    </source>
</evidence>
<evidence type="ECO:0000256" key="4">
    <source>
        <dbReference type="ARBA" id="ARBA00023125"/>
    </source>
</evidence>
<dbReference type="PROSITE" id="PS50217">
    <property type="entry name" value="BZIP"/>
    <property type="match status" value="1"/>
</dbReference>
<dbReference type="CDD" id="cd14688">
    <property type="entry name" value="bZIP_YAP"/>
    <property type="match status" value="1"/>
</dbReference>
<evidence type="ECO:0000313" key="10">
    <source>
        <dbReference type="EMBL" id="ODQ65995.1"/>
    </source>
</evidence>
<keyword evidence="4" id="KW-0238">DNA-binding</keyword>
<dbReference type="Proteomes" id="UP000095009">
    <property type="component" value="Unassembled WGS sequence"/>
</dbReference>
<evidence type="ECO:0000256" key="6">
    <source>
        <dbReference type="ARBA" id="ARBA00023242"/>
    </source>
</evidence>
<feature type="compositionally biased region" description="Polar residues" evidence="8">
    <location>
        <begin position="274"/>
        <end position="288"/>
    </location>
</feature>
<keyword evidence="11" id="KW-1185">Reference proteome</keyword>
<evidence type="ECO:0000256" key="7">
    <source>
        <dbReference type="SAM" id="Coils"/>
    </source>
</evidence>
<dbReference type="GO" id="GO:0090575">
    <property type="term" value="C:RNA polymerase II transcription regulator complex"/>
    <property type="evidence" value="ECO:0007669"/>
    <property type="project" value="TreeGrafter"/>
</dbReference>
<dbReference type="InterPro" id="IPR004827">
    <property type="entry name" value="bZIP"/>
</dbReference>
<reference evidence="10 11" key="1">
    <citation type="journal article" date="2016" name="Proc. Natl. Acad. Sci. U.S.A.">
        <title>Comparative genomics of biotechnologically important yeasts.</title>
        <authorList>
            <person name="Riley R."/>
            <person name="Haridas S."/>
            <person name="Wolfe K.H."/>
            <person name="Lopes M.R."/>
            <person name="Hittinger C.T."/>
            <person name="Goeker M."/>
            <person name="Salamov A.A."/>
            <person name="Wisecaver J.H."/>
            <person name="Long T.M."/>
            <person name="Calvey C.H."/>
            <person name="Aerts A.L."/>
            <person name="Barry K.W."/>
            <person name="Choi C."/>
            <person name="Clum A."/>
            <person name="Coughlan A.Y."/>
            <person name="Deshpande S."/>
            <person name="Douglass A.P."/>
            <person name="Hanson S.J."/>
            <person name="Klenk H.-P."/>
            <person name="LaButti K.M."/>
            <person name="Lapidus A."/>
            <person name="Lindquist E.A."/>
            <person name="Lipzen A.M."/>
            <person name="Meier-Kolthoff J.P."/>
            <person name="Ohm R.A."/>
            <person name="Otillar R.P."/>
            <person name="Pangilinan J.L."/>
            <person name="Peng Y."/>
            <person name="Rokas A."/>
            <person name="Rosa C.A."/>
            <person name="Scheuner C."/>
            <person name="Sibirny A.A."/>
            <person name="Slot J.C."/>
            <person name="Stielow J.B."/>
            <person name="Sun H."/>
            <person name="Kurtzman C.P."/>
            <person name="Blackwell M."/>
            <person name="Grigoriev I.V."/>
            <person name="Jeffries T.W."/>
        </authorList>
    </citation>
    <scope>NUCLEOTIDE SEQUENCE [LARGE SCALE GENOMIC DNA]</scope>
    <source>
        <strain evidence="10 11">DSM 6958</strain>
    </source>
</reference>
<dbReference type="InterPro" id="IPR046347">
    <property type="entry name" value="bZIP_sf"/>
</dbReference>
<dbReference type="GO" id="GO:0005737">
    <property type="term" value="C:cytoplasm"/>
    <property type="evidence" value="ECO:0007669"/>
    <property type="project" value="UniProtKB-SubCell"/>
</dbReference>
<dbReference type="SMART" id="SM00338">
    <property type="entry name" value="BRLZ"/>
    <property type="match status" value="1"/>
</dbReference>
<keyword evidence="5" id="KW-0804">Transcription</keyword>
<dbReference type="Pfam" id="PF03131">
    <property type="entry name" value="bZIP_Maf"/>
    <property type="match status" value="1"/>
</dbReference>
<evidence type="ECO:0000256" key="2">
    <source>
        <dbReference type="ARBA" id="ARBA00004496"/>
    </source>
</evidence>
<dbReference type="EMBL" id="KV454409">
    <property type="protein sequence ID" value="ODQ65995.1"/>
    <property type="molecule type" value="Genomic_DNA"/>
</dbReference>
<dbReference type="InterPro" id="IPR023167">
    <property type="entry name" value="Yap1_redox_dom_sf"/>
</dbReference>
<feature type="compositionally biased region" description="Low complexity" evidence="8">
    <location>
        <begin position="289"/>
        <end position="299"/>
    </location>
</feature>
<feature type="domain" description="BZIP" evidence="9">
    <location>
        <begin position="210"/>
        <end position="257"/>
    </location>
</feature>